<accession>A0A7W7PE76</accession>
<dbReference type="SMART" id="SM00530">
    <property type="entry name" value="HTH_XRE"/>
    <property type="match status" value="1"/>
</dbReference>
<feature type="domain" description="HTH cro/C1-type" evidence="1">
    <location>
        <begin position="31"/>
        <end position="78"/>
    </location>
</feature>
<dbReference type="Pfam" id="PF17765">
    <property type="entry name" value="MLTR_LBD"/>
    <property type="match status" value="1"/>
</dbReference>
<dbReference type="PANTHER" id="PTHR35010">
    <property type="entry name" value="BLL4672 PROTEIN-RELATED"/>
    <property type="match status" value="1"/>
</dbReference>
<keyword evidence="3" id="KW-1185">Reference proteome</keyword>
<dbReference type="Pfam" id="PF13560">
    <property type="entry name" value="HTH_31"/>
    <property type="match status" value="1"/>
</dbReference>
<dbReference type="PANTHER" id="PTHR35010:SF2">
    <property type="entry name" value="BLL4672 PROTEIN"/>
    <property type="match status" value="1"/>
</dbReference>
<dbReference type="CDD" id="cd00093">
    <property type="entry name" value="HTH_XRE"/>
    <property type="match status" value="1"/>
</dbReference>
<dbReference type="Gene3D" id="3.30.450.180">
    <property type="match status" value="1"/>
</dbReference>
<dbReference type="GO" id="GO:0003677">
    <property type="term" value="F:DNA binding"/>
    <property type="evidence" value="ECO:0007669"/>
    <property type="project" value="InterPro"/>
</dbReference>
<dbReference type="AlphaFoldDB" id="A0A7W7PE76"/>
<gene>
    <name evidence="2" type="ORF">FHS38_001408</name>
</gene>
<protein>
    <submittedName>
        <fullName evidence="2">Transcriptional regulator with XRE-family HTH domain</fullName>
    </submittedName>
</protein>
<organism evidence="2 3">
    <name type="scientific">Streptomyces netropsis</name>
    <name type="common">Streptoverticillium netropsis</name>
    <dbReference type="NCBI Taxonomy" id="55404"/>
    <lineage>
        <taxon>Bacteria</taxon>
        <taxon>Bacillati</taxon>
        <taxon>Actinomycetota</taxon>
        <taxon>Actinomycetes</taxon>
        <taxon>Kitasatosporales</taxon>
        <taxon>Streptomycetaceae</taxon>
        <taxon>Streptomyces</taxon>
    </lineage>
</organism>
<dbReference type="InterPro" id="IPR001387">
    <property type="entry name" value="Cro/C1-type_HTH"/>
</dbReference>
<evidence type="ECO:0000259" key="1">
    <source>
        <dbReference type="PROSITE" id="PS50943"/>
    </source>
</evidence>
<evidence type="ECO:0000313" key="3">
    <source>
        <dbReference type="Proteomes" id="UP000556436"/>
    </source>
</evidence>
<dbReference type="PROSITE" id="PS50943">
    <property type="entry name" value="HTH_CROC1"/>
    <property type="match status" value="1"/>
</dbReference>
<name>A0A7W7PE76_STRNE</name>
<dbReference type="RefSeq" id="WP_184731833.1">
    <property type="nucleotide sequence ID" value="NZ_BMRW01000011.1"/>
</dbReference>
<dbReference type="Gene3D" id="1.10.260.40">
    <property type="entry name" value="lambda repressor-like DNA-binding domains"/>
    <property type="match status" value="1"/>
</dbReference>
<comment type="caution">
    <text evidence="2">The sequence shown here is derived from an EMBL/GenBank/DDBJ whole genome shotgun (WGS) entry which is preliminary data.</text>
</comment>
<dbReference type="InterPro" id="IPR041413">
    <property type="entry name" value="MLTR_LBD"/>
</dbReference>
<sequence length="258" mass="29096">MSRLLRAWRARVDRASIPELRGPGYRSRGRLSQADVARLTGVSEGWYRALETGAHRDFSDAFLLRVAAALHLNETETLTLFLGISGRRPPTDPPPTHTTLDPALLALLRHQAPHPAYLTDAAWNVVAANAPMAEWFPWVKGPRPNLMRWGLTSREAREQVLDWEESCARVYLAMLRVASCQDQGNTELQELLREVLAADAVCRRIWAEGYEVAEHHDGRRFRLRLPCHQGAEVLVTTQMFLPLQSPGLRFVIVTPLTP</sequence>
<dbReference type="EMBL" id="JACHJG010000002">
    <property type="protein sequence ID" value="MBB4885380.1"/>
    <property type="molecule type" value="Genomic_DNA"/>
</dbReference>
<dbReference type="InterPro" id="IPR010982">
    <property type="entry name" value="Lambda_DNA-bd_dom_sf"/>
</dbReference>
<reference evidence="2 3" key="1">
    <citation type="submission" date="2020-08" db="EMBL/GenBank/DDBJ databases">
        <title>Genomic Encyclopedia of Type Strains, Phase III (KMG-III): the genomes of soil and plant-associated and newly described type strains.</title>
        <authorList>
            <person name="Whitman W."/>
        </authorList>
    </citation>
    <scope>NUCLEOTIDE SEQUENCE [LARGE SCALE GENOMIC DNA]</scope>
    <source>
        <strain evidence="2 3">CECT 3265</strain>
    </source>
</reference>
<dbReference type="Proteomes" id="UP000556436">
    <property type="component" value="Unassembled WGS sequence"/>
</dbReference>
<proteinExistence type="predicted"/>
<evidence type="ECO:0000313" key="2">
    <source>
        <dbReference type="EMBL" id="MBB4885380.1"/>
    </source>
</evidence>
<dbReference type="SUPFAM" id="SSF47413">
    <property type="entry name" value="lambda repressor-like DNA-binding domains"/>
    <property type="match status" value="1"/>
</dbReference>